<dbReference type="EMBL" id="JAXIOK010000022">
    <property type="protein sequence ID" value="KAK4743825.1"/>
    <property type="molecule type" value="Genomic_DNA"/>
</dbReference>
<evidence type="ECO:0000256" key="1">
    <source>
        <dbReference type="ARBA" id="ARBA00009183"/>
    </source>
</evidence>
<reference evidence="8 9" key="1">
    <citation type="journal article" date="2023" name="Hortic Res">
        <title>Pangenome of water caltrop reveals structural variations and asymmetric subgenome divergence after allopolyploidization.</title>
        <authorList>
            <person name="Zhang X."/>
            <person name="Chen Y."/>
            <person name="Wang L."/>
            <person name="Yuan Y."/>
            <person name="Fang M."/>
            <person name="Shi L."/>
            <person name="Lu R."/>
            <person name="Comes H.P."/>
            <person name="Ma Y."/>
            <person name="Chen Y."/>
            <person name="Huang G."/>
            <person name="Zhou Y."/>
            <person name="Zheng Z."/>
            <person name="Qiu Y."/>
        </authorList>
    </citation>
    <scope>NUCLEOTIDE SEQUENCE [LARGE SCALE GENOMIC DNA]</scope>
    <source>
        <tissue evidence="8">Roots</tissue>
    </source>
</reference>
<dbReference type="PIRSF" id="PIRSF000332">
    <property type="entry name" value="FMO"/>
    <property type="match status" value="1"/>
</dbReference>
<proteinExistence type="inferred from homology"/>
<dbReference type="FunFam" id="3.50.50.60:FF:000403">
    <property type="entry name" value="Flavin-containing monooxygenase"/>
    <property type="match status" value="1"/>
</dbReference>
<evidence type="ECO:0000256" key="4">
    <source>
        <dbReference type="ARBA" id="ARBA00022857"/>
    </source>
</evidence>
<dbReference type="InterPro" id="IPR036188">
    <property type="entry name" value="FAD/NAD-bd_sf"/>
</dbReference>
<dbReference type="InterPro" id="IPR000960">
    <property type="entry name" value="Flavin_mOase"/>
</dbReference>
<name>A0AAN7GDR9_9MYRT</name>
<dbReference type="GO" id="GO:0050660">
    <property type="term" value="F:flavin adenine dinucleotide binding"/>
    <property type="evidence" value="ECO:0007669"/>
    <property type="project" value="InterPro"/>
</dbReference>
<dbReference type="SUPFAM" id="SSF51905">
    <property type="entry name" value="FAD/NAD(P)-binding domain"/>
    <property type="match status" value="2"/>
</dbReference>
<dbReference type="PRINTS" id="PR00419">
    <property type="entry name" value="ADXRDTASE"/>
</dbReference>
<dbReference type="Pfam" id="PF00743">
    <property type="entry name" value="FMO-like"/>
    <property type="match status" value="1"/>
</dbReference>
<evidence type="ECO:0000256" key="7">
    <source>
        <dbReference type="SAM" id="Phobius"/>
    </source>
</evidence>
<keyword evidence="3 6" id="KW-0274">FAD</keyword>
<keyword evidence="6" id="KW-0503">Monooxygenase</keyword>
<dbReference type="Gene3D" id="3.50.50.60">
    <property type="entry name" value="FAD/NAD(P)-binding domain"/>
    <property type="match status" value="2"/>
</dbReference>
<comment type="similarity">
    <text evidence="1 6">Belongs to the FMO family.</text>
</comment>
<evidence type="ECO:0000256" key="3">
    <source>
        <dbReference type="ARBA" id="ARBA00022827"/>
    </source>
</evidence>
<evidence type="ECO:0000313" key="8">
    <source>
        <dbReference type="EMBL" id="KAK4743825.1"/>
    </source>
</evidence>
<dbReference type="Proteomes" id="UP001345219">
    <property type="component" value="Chromosome 9"/>
</dbReference>
<dbReference type="GO" id="GO:0004499">
    <property type="term" value="F:N,N-dimethylaniline monooxygenase activity"/>
    <property type="evidence" value="ECO:0007669"/>
    <property type="project" value="InterPro"/>
</dbReference>
<accession>A0AAN7GDR9</accession>
<dbReference type="InterPro" id="IPR020946">
    <property type="entry name" value="Flavin_mOase-like"/>
</dbReference>
<keyword evidence="7" id="KW-0812">Transmembrane</keyword>
<keyword evidence="2 6" id="KW-0285">Flavoprotein</keyword>
<keyword evidence="4" id="KW-0521">NADP</keyword>
<dbReference type="PANTHER" id="PTHR23023">
    <property type="entry name" value="DIMETHYLANILINE MONOOXYGENASE"/>
    <property type="match status" value="1"/>
</dbReference>
<organism evidence="8 9">
    <name type="scientific">Trapa incisa</name>
    <dbReference type="NCBI Taxonomy" id="236973"/>
    <lineage>
        <taxon>Eukaryota</taxon>
        <taxon>Viridiplantae</taxon>
        <taxon>Streptophyta</taxon>
        <taxon>Embryophyta</taxon>
        <taxon>Tracheophyta</taxon>
        <taxon>Spermatophyta</taxon>
        <taxon>Magnoliopsida</taxon>
        <taxon>eudicotyledons</taxon>
        <taxon>Gunneridae</taxon>
        <taxon>Pentapetalae</taxon>
        <taxon>rosids</taxon>
        <taxon>malvids</taxon>
        <taxon>Myrtales</taxon>
        <taxon>Lythraceae</taxon>
        <taxon>Trapa</taxon>
    </lineage>
</organism>
<sequence length="535" mass="60894">MDTTKRQYTSKKMQSDHKRIAIIGAGLSGLLASKYLVQRGLDPVVFESYGQIGGIWKRGAVESTKLQTPKNFYQFTDFPWPEKVADTFPDHRQVAEYLDSYAEEFGLLPRIQFHRKVTEMNFLGKEHEAATWSEWGGSSEAFSSEGKWNLTVEDSLDPSAPLEVYEVDFVILCVGMFSGLPNIPDFPVNEGPEVFCGKVIHSMDYAMMGPENAAKFIKGKRVTVVGFHKSAVDIAAEVAKCNGMSWQVNTISTMLPDNLVKFAFGNLTRFKECLIHKPYEGLLLWILATLLSPLVGSKYIYLRWKYPLKKYGTLPEHSLGKQFRSCVTPTMPAHFYDAVEEGSLILRKSSSFSFCRNGLIMEGEMARFYPTDIVIFATGFKGDEKLRNMFVSTFFQKCIVGSSAPLYREIIHPRIPQVAILGYLESFSVLHTTEMRSKWLAHFLTGGFKLPSIREMEGNLANWERSAKRNSKESCKQYRLSAQLQIYCNDLLCRDMKCNPRRKNWFLPELFSTYGPADYRDLKPACSREDSLDLE</sequence>
<keyword evidence="7" id="KW-1133">Transmembrane helix</keyword>
<evidence type="ECO:0000313" key="9">
    <source>
        <dbReference type="Proteomes" id="UP001345219"/>
    </source>
</evidence>
<evidence type="ECO:0000256" key="2">
    <source>
        <dbReference type="ARBA" id="ARBA00022630"/>
    </source>
</evidence>
<dbReference type="InterPro" id="IPR050346">
    <property type="entry name" value="FMO-like"/>
</dbReference>
<protein>
    <recommendedName>
        <fullName evidence="6">Flavin-containing monooxygenase</fullName>
        <ecNumber evidence="6">1.-.-.-</ecNumber>
    </recommendedName>
</protein>
<keyword evidence="5 6" id="KW-0560">Oxidoreductase</keyword>
<comment type="cofactor">
    <cofactor evidence="6">
        <name>FAD</name>
        <dbReference type="ChEBI" id="CHEBI:57692"/>
    </cofactor>
</comment>
<keyword evidence="9" id="KW-1185">Reference proteome</keyword>
<feature type="transmembrane region" description="Helical" evidence="7">
    <location>
        <begin position="20"/>
        <end position="37"/>
    </location>
</feature>
<dbReference type="AlphaFoldDB" id="A0AAN7GDR9"/>
<dbReference type="GO" id="GO:0050661">
    <property type="term" value="F:NADP binding"/>
    <property type="evidence" value="ECO:0007669"/>
    <property type="project" value="InterPro"/>
</dbReference>
<dbReference type="EC" id="1.-.-.-" evidence="6"/>
<comment type="caution">
    <text evidence="8">The sequence shown here is derived from an EMBL/GenBank/DDBJ whole genome shotgun (WGS) entry which is preliminary data.</text>
</comment>
<gene>
    <name evidence="8" type="ORF">SAY87_010137</name>
</gene>
<keyword evidence="7" id="KW-0472">Membrane</keyword>
<evidence type="ECO:0000256" key="5">
    <source>
        <dbReference type="ARBA" id="ARBA00023002"/>
    </source>
</evidence>
<evidence type="ECO:0000256" key="6">
    <source>
        <dbReference type="RuleBase" id="RU361177"/>
    </source>
</evidence>